<dbReference type="HOGENOM" id="CLU_2072700_0_0_1"/>
<dbReference type="EMBL" id="KB445552">
    <property type="protein sequence ID" value="EMC98641.1"/>
    <property type="molecule type" value="Genomic_DNA"/>
</dbReference>
<proteinExistence type="predicted"/>
<evidence type="ECO:0000313" key="2">
    <source>
        <dbReference type="Proteomes" id="UP000011761"/>
    </source>
</evidence>
<gene>
    <name evidence="1" type="ORF">BAUCODRAFT_119954</name>
</gene>
<protein>
    <submittedName>
        <fullName evidence="1">Uncharacterized protein</fullName>
    </submittedName>
</protein>
<dbReference type="RefSeq" id="XP_007673855.1">
    <property type="nucleotide sequence ID" value="XM_007675665.1"/>
</dbReference>
<dbReference type="GeneID" id="19107463"/>
<dbReference type="Proteomes" id="UP000011761">
    <property type="component" value="Unassembled WGS sequence"/>
</dbReference>
<name>M2MPH3_BAUPA</name>
<dbReference type="KEGG" id="bcom:BAUCODRAFT_119954"/>
<sequence length="118" mass="12965">MSGSCYCHVQRIGIHVQPRLRVHGPSAHITVRLGDEGEDSRQQCGCTSARRKFSLDQPWSSLIYNRKKRARDALGGDRLARRKASVLLRLMASASASASGTAARRQLMTLMAAFALVL</sequence>
<dbReference type="AlphaFoldDB" id="M2MPH3"/>
<evidence type="ECO:0000313" key="1">
    <source>
        <dbReference type="EMBL" id="EMC98641.1"/>
    </source>
</evidence>
<accession>M2MPH3</accession>
<organism evidence="1 2">
    <name type="scientific">Baudoinia panamericana (strain UAMH 10762)</name>
    <name type="common">Angels' share fungus</name>
    <name type="synonym">Baudoinia compniacensis (strain UAMH 10762)</name>
    <dbReference type="NCBI Taxonomy" id="717646"/>
    <lineage>
        <taxon>Eukaryota</taxon>
        <taxon>Fungi</taxon>
        <taxon>Dikarya</taxon>
        <taxon>Ascomycota</taxon>
        <taxon>Pezizomycotina</taxon>
        <taxon>Dothideomycetes</taxon>
        <taxon>Dothideomycetidae</taxon>
        <taxon>Mycosphaerellales</taxon>
        <taxon>Teratosphaeriaceae</taxon>
        <taxon>Baudoinia</taxon>
    </lineage>
</organism>
<reference evidence="1 2" key="1">
    <citation type="journal article" date="2012" name="PLoS Pathog.">
        <title>Diverse lifestyles and strategies of plant pathogenesis encoded in the genomes of eighteen Dothideomycetes fungi.</title>
        <authorList>
            <person name="Ohm R.A."/>
            <person name="Feau N."/>
            <person name="Henrissat B."/>
            <person name="Schoch C.L."/>
            <person name="Horwitz B.A."/>
            <person name="Barry K.W."/>
            <person name="Condon B.J."/>
            <person name="Copeland A.C."/>
            <person name="Dhillon B."/>
            <person name="Glaser F."/>
            <person name="Hesse C.N."/>
            <person name="Kosti I."/>
            <person name="LaButti K."/>
            <person name="Lindquist E.A."/>
            <person name="Lucas S."/>
            <person name="Salamov A.A."/>
            <person name="Bradshaw R.E."/>
            <person name="Ciuffetti L."/>
            <person name="Hamelin R.C."/>
            <person name="Kema G.H.J."/>
            <person name="Lawrence C."/>
            <person name="Scott J.A."/>
            <person name="Spatafora J.W."/>
            <person name="Turgeon B.G."/>
            <person name="de Wit P.J.G.M."/>
            <person name="Zhong S."/>
            <person name="Goodwin S.B."/>
            <person name="Grigoriev I.V."/>
        </authorList>
    </citation>
    <scope>NUCLEOTIDE SEQUENCE [LARGE SCALE GENOMIC DNA]</scope>
    <source>
        <strain evidence="1 2">UAMH 10762</strain>
    </source>
</reference>
<keyword evidence="2" id="KW-1185">Reference proteome</keyword>